<accession>A0A4Q7TZ25</accession>
<gene>
    <name evidence="1" type="ORF">EV139_1812</name>
</gene>
<evidence type="ECO:0000313" key="2">
    <source>
        <dbReference type="Proteomes" id="UP000291832"/>
    </source>
</evidence>
<organism evidence="1 2">
    <name type="scientific">Leucobacter luti</name>
    <dbReference type="NCBI Taxonomy" id="340320"/>
    <lineage>
        <taxon>Bacteria</taxon>
        <taxon>Bacillati</taxon>
        <taxon>Actinomycetota</taxon>
        <taxon>Actinomycetes</taxon>
        <taxon>Micrococcales</taxon>
        <taxon>Microbacteriaceae</taxon>
        <taxon>Leucobacter</taxon>
    </lineage>
</organism>
<dbReference type="AlphaFoldDB" id="A0A4Q7TZ25"/>
<dbReference type="OrthoDB" id="8456019at2"/>
<name>A0A4Q7TZ25_9MICO</name>
<reference evidence="1 2" key="1">
    <citation type="journal article" date="2015" name="Stand. Genomic Sci.">
        <title>Genomic Encyclopedia of Bacterial and Archaeal Type Strains, Phase III: the genomes of soil and plant-associated and newly described type strains.</title>
        <authorList>
            <person name="Whitman W.B."/>
            <person name="Woyke T."/>
            <person name="Klenk H.P."/>
            <person name="Zhou Y."/>
            <person name="Lilburn T.G."/>
            <person name="Beck B.J."/>
            <person name="De Vos P."/>
            <person name="Vandamme P."/>
            <person name="Eisen J.A."/>
            <person name="Garrity G."/>
            <person name="Hugenholtz P."/>
            <person name="Kyrpides N.C."/>
        </authorList>
    </citation>
    <scope>NUCLEOTIDE SEQUENCE [LARGE SCALE GENOMIC DNA]</scope>
    <source>
        <strain evidence="1 2">RF6</strain>
    </source>
</reference>
<comment type="caution">
    <text evidence="1">The sequence shown here is derived from an EMBL/GenBank/DDBJ whole genome shotgun (WGS) entry which is preliminary data.</text>
</comment>
<proteinExistence type="predicted"/>
<dbReference type="Proteomes" id="UP000291832">
    <property type="component" value="Unassembled WGS sequence"/>
</dbReference>
<protein>
    <submittedName>
        <fullName evidence="1">Uncharacterized protein</fullName>
    </submittedName>
</protein>
<dbReference type="RefSeq" id="WP_130453967.1">
    <property type="nucleotide sequence ID" value="NZ_QYAG01000001.1"/>
</dbReference>
<dbReference type="EMBL" id="SHKI01000004">
    <property type="protein sequence ID" value="RZT66375.1"/>
    <property type="molecule type" value="Genomic_DNA"/>
</dbReference>
<keyword evidence="2" id="KW-1185">Reference proteome</keyword>
<evidence type="ECO:0000313" key="1">
    <source>
        <dbReference type="EMBL" id="RZT66375.1"/>
    </source>
</evidence>
<sequence length="366" mass="40318">MDEAKDEDVKGALLPLSFDGGRYSQVGYPFDTASELSNYQKLLVEVAKQTWREANPDRQRLPRNFVQSLELRLTVVGKGSVLPYAVGGASASTQQLLDHFDRIRDIFAEIVQKGFLPSWLSIDARKAALRVGASLRTDERVFLNSRTKDRVEYTHADRALMVANEEARNTPQNGVLAGKAVEIDPDKQSFQIELSDGSKVHARFSKPDLWQTIHNFVSPSAEANVVRFHARYLQSAAGEVLVVEDVTDVEEFLESTSAWTPRLVELLKLKTGWLDGAGSAITLAAIEYSNAILSGLEQRGITGVRVYPTPQGGVQLEADKGDRYAELVISEDLVMEGYLSDSETDDEFSPQTPASAVDLITEALNG</sequence>